<evidence type="ECO:0000313" key="2">
    <source>
        <dbReference type="Proteomes" id="UP000814140"/>
    </source>
</evidence>
<dbReference type="Proteomes" id="UP000814140">
    <property type="component" value="Unassembled WGS sequence"/>
</dbReference>
<reference evidence="1" key="2">
    <citation type="journal article" date="2022" name="New Phytol.">
        <title>Evolutionary transition to the ectomycorrhizal habit in the genomes of a hyperdiverse lineage of mushroom-forming fungi.</title>
        <authorList>
            <person name="Looney B."/>
            <person name="Miyauchi S."/>
            <person name="Morin E."/>
            <person name="Drula E."/>
            <person name="Courty P.E."/>
            <person name="Kohler A."/>
            <person name="Kuo A."/>
            <person name="LaButti K."/>
            <person name="Pangilinan J."/>
            <person name="Lipzen A."/>
            <person name="Riley R."/>
            <person name="Andreopoulos W."/>
            <person name="He G."/>
            <person name="Johnson J."/>
            <person name="Nolan M."/>
            <person name="Tritt A."/>
            <person name="Barry K.W."/>
            <person name="Grigoriev I.V."/>
            <person name="Nagy L.G."/>
            <person name="Hibbett D."/>
            <person name="Henrissat B."/>
            <person name="Matheny P.B."/>
            <person name="Labbe J."/>
            <person name="Martin F.M."/>
        </authorList>
    </citation>
    <scope>NUCLEOTIDE SEQUENCE</scope>
    <source>
        <strain evidence="1">HHB10654</strain>
    </source>
</reference>
<feature type="non-terminal residue" evidence="1">
    <location>
        <position position="440"/>
    </location>
</feature>
<evidence type="ECO:0000313" key="1">
    <source>
        <dbReference type="EMBL" id="KAI0054724.1"/>
    </source>
</evidence>
<name>A0ACB8SE11_9AGAM</name>
<dbReference type="EMBL" id="MU277357">
    <property type="protein sequence ID" value="KAI0054724.1"/>
    <property type="molecule type" value="Genomic_DNA"/>
</dbReference>
<keyword evidence="2" id="KW-1185">Reference proteome</keyword>
<proteinExistence type="predicted"/>
<reference evidence="1" key="1">
    <citation type="submission" date="2021-03" db="EMBL/GenBank/DDBJ databases">
        <authorList>
            <consortium name="DOE Joint Genome Institute"/>
            <person name="Ahrendt S."/>
            <person name="Looney B.P."/>
            <person name="Miyauchi S."/>
            <person name="Morin E."/>
            <person name="Drula E."/>
            <person name="Courty P.E."/>
            <person name="Chicoki N."/>
            <person name="Fauchery L."/>
            <person name="Kohler A."/>
            <person name="Kuo A."/>
            <person name="Labutti K."/>
            <person name="Pangilinan J."/>
            <person name="Lipzen A."/>
            <person name="Riley R."/>
            <person name="Andreopoulos W."/>
            <person name="He G."/>
            <person name="Johnson J."/>
            <person name="Barry K.W."/>
            <person name="Grigoriev I.V."/>
            <person name="Nagy L."/>
            <person name="Hibbett D."/>
            <person name="Henrissat B."/>
            <person name="Matheny P.B."/>
            <person name="Labbe J."/>
            <person name="Martin F."/>
        </authorList>
    </citation>
    <scope>NUCLEOTIDE SEQUENCE</scope>
    <source>
        <strain evidence="1">HHB10654</strain>
    </source>
</reference>
<protein>
    <submittedName>
        <fullName evidence="1">Uncharacterized protein</fullName>
    </submittedName>
</protein>
<accession>A0ACB8SE11</accession>
<comment type="caution">
    <text evidence="1">The sequence shown here is derived from an EMBL/GenBank/DDBJ whole genome shotgun (WGS) entry which is preliminary data.</text>
</comment>
<gene>
    <name evidence="1" type="ORF">BV25DRAFT_1843459</name>
</gene>
<organism evidence="1 2">
    <name type="scientific">Artomyces pyxidatus</name>
    <dbReference type="NCBI Taxonomy" id="48021"/>
    <lineage>
        <taxon>Eukaryota</taxon>
        <taxon>Fungi</taxon>
        <taxon>Dikarya</taxon>
        <taxon>Basidiomycota</taxon>
        <taxon>Agaricomycotina</taxon>
        <taxon>Agaricomycetes</taxon>
        <taxon>Russulales</taxon>
        <taxon>Auriscalpiaceae</taxon>
        <taxon>Artomyces</taxon>
    </lineage>
</organism>
<sequence length="440" mass="49677">MTKPTGQPRGRKGWAQGNMLEFLMSRRAEYDAARDADAAGPFYSKMARLWTVRYDWKLPSEVNPLAEVPSPDDSVLHDDAGQDLDEAELKRREEILKELKHKIGAWYRHHCRKVVSTDSGTNETWATGLLHAAVEPPKRAQPCQFYSRKYYATRVRPTVVTEWAAKVQKNAQDGKPPLTKDDLFAFRMSVTRRLFQFESRDFKKQLQEEIEEEHSHAMDDYHERYVRDPVTPKQYHLALNSCYMALQPIVDLISRRYGMVAALTFAGPVPSKNGAIEAFTVHSGKTYGVHEKSWPEFDNNAHREFCKAFVTFAESCFTSATCRARAYTNVSPEPEVQPGSEMEDAGDASEELNPGAQQTTAPTPSEGSLATGGRDTQQPSLDHDEESQQPSLDHHGESQQPSLDHHGESQQPSLDHDEESQQPSLDHHSESQQPSLDLRG</sequence>